<keyword evidence="1" id="KW-0862">Zinc</keyword>
<dbReference type="InterPro" id="IPR001878">
    <property type="entry name" value="Znf_CCHC"/>
</dbReference>
<evidence type="ECO:0000313" key="5">
    <source>
        <dbReference type="Proteomes" id="UP000789342"/>
    </source>
</evidence>
<sequence>EIARLMPLVEPTILDDAIASARKLEAGEYYTGRRKENNPANDAISSLMKQVQEMSSKLTTMIREKKNTRNQSYRPTRCFNCGRQGHRARECPKPRRLPPQVANPRDVNLCEGELSKEPTGRTVNQPRQTEQTRPAQQEEHIQSTQPVEMEITVEPAKKNVTPRVKCQRGPSVVDQALLYNVAKDLLSQRANATYAQLSQIPKQQQHLAQVLKRPIITPAEVDYVKDQPNEPQQLDII</sequence>
<feature type="non-terminal residue" evidence="4">
    <location>
        <position position="237"/>
    </location>
</feature>
<evidence type="ECO:0000256" key="1">
    <source>
        <dbReference type="PROSITE-ProRule" id="PRU00047"/>
    </source>
</evidence>
<dbReference type="Proteomes" id="UP000789342">
    <property type="component" value="Unassembled WGS sequence"/>
</dbReference>
<evidence type="ECO:0000313" key="4">
    <source>
        <dbReference type="EMBL" id="CAG8667184.1"/>
    </source>
</evidence>
<accession>A0A9N9HDH4</accession>
<feature type="domain" description="CCHC-type" evidence="3">
    <location>
        <begin position="77"/>
        <end position="93"/>
    </location>
</feature>
<dbReference type="AlphaFoldDB" id="A0A9N9HDH4"/>
<organism evidence="4 5">
    <name type="scientific">Acaulospora morrowiae</name>
    <dbReference type="NCBI Taxonomy" id="94023"/>
    <lineage>
        <taxon>Eukaryota</taxon>
        <taxon>Fungi</taxon>
        <taxon>Fungi incertae sedis</taxon>
        <taxon>Mucoromycota</taxon>
        <taxon>Glomeromycotina</taxon>
        <taxon>Glomeromycetes</taxon>
        <taxon>Diversisporales</taxon>
        <taxon>Acaulosporaceae</taxon>
        <taxon>Acaulospora</taxon>
    </lineage>
</organism>
<dbReference type="OrthoDB" id="5597136at2759"/>
<keyword evidence="5" id="KW-1185">Reference proteome</keyword>
<dbReference type="InterPro" id="IPR036875">
    <property type="entry name" value="Znf_CCHC_sf"/>
</dbReference>
<dbReference type="SMART" id="SM00343">
    <property type="entry name" value="ZnF_C2HC"/>
    <property type="match status" value="1"/>
</dbReference>
<name>A0A9N9HDH4_9GLOM</name>
<keyword evidence="1" id="KW-0863">Zinc-finger</keyword>
<protein>
    <submittedName>
        <fullName evidence="4">10746_t:CDS:1</fullName>
    </submittedName>
</protein>
<reference evidence="4" key="1">
    <citation type="submission" date="2021-06" db="EMBL/GenBank/DDBJ databases">
        <authorList>
            <person name="Kallberg Y."/>
            <person name="Tangrot J."/>
            <person name="Rosling A."/>
        </authorList>
    </citation>
    <scope>NUCLEOTIDE SEQUENCE</scope>
    <source>
        <strain evidence="4">CL551</strain>
    </source>
</reference>
<dbReference type="GO" id="GO:0008270">
    <property type="term" value="F:zinc ion binding"/>
    <property type="evidence" value="ECO:0007669"/>
    <property type="project" value="UniProtKB-KW"/>
</dbReference>
<dbReference type="EMBL" id="CAJVPV010012065">
    <property type="protein sequence ID" value="CAG8667184.1"/>
    <property type="molecule type" value="Genomic_DNA"/>
</dbReference>
<feature type="compositionally biased region" description="Polar residues" evidence="2">
    <location>
        <begin position="121"/>
        <end position="135"/>
    </location>
</feature>
<dbReference type="Gene3D" id="4.10.60.10">
    <property type="entry name" value="Zinc finger, CCHC-type"/>
    <property type="match status" value="1"/>
</dbReference>
<evidence type="ECO:0000259" key="3">
    <source>
        <dbReference type="PROSITE" id="PS50158"/>
    </source>
</evidence>
<dbReference type="GO" id="GO:0003676">
    <property type="term" value="F:nucleic acid binding"/>
    <property type="evidence" value="ECO:0007669"/>
    <property type="project" value="InterPro"/>
</dbReference>
<comment type="caution">
    <text evidence="4">The sequence shown here is derived from an EMBL/GenBank/DDBJ whole genome shotgun (WGS) entry which is preliminary data.</text>
</comment>
<proteinExistence type="predicted"/>
<keyword evidence="1" id="KW-0479">Metal-binding</keyword>
<feature type="region of interest" description="Disordered" evidence="2">
    <location>
        <begin position="84"/>
        <end position="145"/>
    </location>
</feature>
<dbReference type="Pfam" id="PF00098">
    <property type="entry name" value="zf-CCHC"/>
    <property type="match status" value="1"/>
</dbReference>
<gene>
    <name evidence="4" type="ORF">AMORRO_LOCUS10672</name>
</gene>
<dbReference type="SUPFAM" id="SSF57756">
    <property type="entry name" value="Retrovirus zinc finger-like domains"/>
    <property type="match status" value="1"/>
</dbReference>
<dbReference type="PROSITE" id="PS50158">
    <property type="entry name" value="ZF_CCHC"/>
    <property type="match status" value="1"/>
</dbReference>
<evidence type="ECO:0000256" key="2">
    <source>
        <dbReference type="SAM" id="MobiDB-lite"/>
    </source>
</evidence>